<dbReference type="InterPro" id="IPR018247">
    <property type="entry name" value="EF_Hand_1_Ca_BS"/>
</dbReference>
<dbReference type="SMART" id="SM00054">
    <property type="entry name" value="EFh"/>
    <property type="match status" value="4"/>
</dbReference>
<comment type="caution">
    <text evidence="4">The sequence shown here is derived from an EMBL/GenBank/DDBJ whole genome shotgun (WGS) entry which is preliminary data.</text>
</comment>
<organism evidence="4 5">
    <name type="scientific">Streptomyces longisporoflavus</name>
    <dbReference type="NCBI Taxonomy" id="28044"/>
    <lineage>
        <taxon>Bacteria</taxon>
        <taxon>Bacillati</taxon>
        <taxon>Actinomycetota</taxon>
        <taxon>Actinomycetes</taxon>
        <taxon>Kitasatosporales</taxon>
        <taxon>Streptomycetaceae</taxon>
        <taxon>Streptomyces</taxon>
    </lineage>
</organism>
<evidence type="ECO:0000256" key="2">
    <source>
        <dbReference type="ARBA" id="ARBA00022837"/>
    </source>
</evidence>
<sequence>MSELRKRKYERWFRAADVDGDGAITRQDVLVMGERYVRARGIPPGSPEARQMDETLHQFWDAVIAPMDADKNDRVSSEELTQAFAGTFADRARYPEELAPTADRFFDQADGDGDGAISLAEFTHIFGSTGRAPDDECAAVFNALDLDASGALSRAEYHKAASEFFYGDDPDAPANHLFGRLE</sequence>
<keyword evidence="2" id="KW-0106">Calcium</keyword>
<dbReference type="Proteomes" id="UP001610818">
    <property type="component" value="Unassembled WGS sequence"/>
</dbReference>
<dbReference type="PROSITE" id="PS00018">
    <property type="entry name" value="EF_HAND_1"/>
    <property type="match status" value="4"/>
</dbReference>
<evidence type="ECO:0000313" key="5">
    <source>
        <dbReference type="Proteomes" id="UP001610818"/>
    </source>
</evidence>
<evidence type="ECO:0000256" key="1">
    <source>
        <dbReference type="ARBA" id="ARBA00022737"/>
    </source>
</evidence>
<accession>A0ABW7QRM2</accession>
<feature type="domain" description="EF-hand" evidence="3">
    <location>
        <begin position="97"/>
        <end position="132"/>
    </location>
</feature>
<dbReference type="Gene3D" id="1.10.238.10">
    <property type="entry name" value="EF-hand"/>
    <property type="match status" value="1"/>
</dbReference>
<dbReference type="InterPro" id="IPR050145">
    <property type="entry name" value="Centrin_CML-like"/>
</dbReference>
<evidence type="ECO:0000259" key="3">
    <source>
        <dbReference type="PROSITE" id="PS50222"/>
    </source>
</evidence>
<proteinExistence type="predicted"/>
<dbReference type="Pfam" id="PF13499">
    <property type="entry name" value="EF-hand_7"/>
    <property type="match status" value="1"/>
</dbReference>
<protein>
    <submittedName>
        <fullName evidence="4">EF-hand domain-containing protein</fullName>
    </submittedName>
</protein>
<reference evidence="4 5" key="1">
    <citation type="submission" date="2024-10" db="EMBL/GenBank/DDBJ databases">
        <title>The Natural Products Discovery Center: Release of the First 8490 Sequenced Strains for Exploring Actinobacteria Biosynthetic Diversity.</title>
        <authorList>
            <person name="Kalkreuter E."/>
            <person name="Kautsar S.A."/>
            <person name="Yang D."/>
            <person name="Bader C.D."/>
            <person name="Teijaro C.N."/>
            <person name="Fluegel L."/>
            <person name="Davis C.M."/>
            <person name="Simpson J.R."/>
            <person name="Lauterbach L."/>
            <person name="Steele A.D."/>
            <person name="Gui C."/>
            <person name="Meng S."/>
            <person name="Li G."/>
            <person name="Viehrig K."/>
            <person name="Ye F."/>
            <person name="Su P."/>
            <person name="Kiefer A.F."/>
            <person name="Nichols A."/>
            <person name="Cepeda A.J."/>
            <person name="Yan W."/>
            <person name="Fan B."/>
            <person name="Jiang Y."/>
            <person name="Adhikari A."/>
            <person name="Zheng C.-J."/>
            <person name="Schuster L."/>
            <person name="Cowan T.M."/>
            <person name="Smanski M.J."/>
            <person name="Chevrette M.G."/>
            <person name="De Carvalho L.P.S."/>
            <person name="Shen B."/>
        </authorList>
    </citation>
    <scope>NUCLEOTIDE SEQUENCE [LARGE SCALE GENOMIC DNA]</scope>
    <source>
        <strain evidence="4 5">NPDC017990</strain>
    </source>
</reference>
<dbReference type="InterPro" id="IPR002048">
    <property type="entry name" value="EF_hand_dom"/>
</dbReference>
<keyword evidence="1" id="KW-0677">Repeat</keyword>
<feature type="domain" description="EF-hand" evidence="3">
    <location>
        <begin position="4"/>
        <end position="39"/>
    </location>
</feature>
<dbReference type="Pfam" id="PF13202">
    <property type="entry name" value="EF-hand_5"/>
    <property type="match status" value="1"/>
</dbReference>
<evidence type="ECO:0000313" key="4">
    <source>
        <dbReference type="EMBL" id="MFH8547159.1"/>
    </source>
</evidence>
<feature type="domain" description="EF-hand" evidence="3">
    <location>
        <begin position="134"/>
        <end position="167"/>
    </location>
</feature>
<dbReference type="EMBL" id="JBIRGQ010000003">
    <property type="protein sequence ID" value="MFH8547159.1"/>
    <property type="molecule type" value="Genomic_DNA"/>
</dbReference>
<dbReference type="InterPro" id="IPR011992">
    <property type="entry name" value="EF-hand-dom_pair"/>
</dbReference>
<dbReference type="RefSeq" id="WP_397713078.1">
    <property type="nucleotide sequence ID" value="NZ_JBIRGN010000003.1"/>
</dbReference>
<dbReference type="PANTHER" id="PTHR23050">
    <property type="entry name" value="CALCIUM BINDING PROTEIN"/>
    <property type="match status" value="1"/>
</dbReference>
<gene>
    <name evidence="4" type="ORF">ACH4F9_19345</name>
</gene>
<dbReference type="SUPFAM" id="SSF47473">
    <property type="entry name" value="EF-hand"/>
    <property type="match status" value="1"/>
</dbReference>
<dbReference type="PROSITE" id="PS50222">
    <property type="entry name" value="EF_HAND_2"/>
    <property type="match status" value="3"/>
</dbReference>
<keyword evidence="5" id="KW-1185">Reference proteome</keyword>
<name>A0ABW7QRM2_9ACTN</name>